<gene>
    <name evidence="2" type="ORF">E6K78_12685</name>
</gene>
<organism evidence="2 3">
    <name type="scientific">Eiseniibacteriota bacterium</name>
    <dbReference type="NCBI Taxonomy" id="2212470"/>
    <lineage>
        <taxon>Bacteria</taxon>
        <taxon>Candidatus Eiseniibacteriota</taxon>
    </lineage>
</organism>
<comment type="caution">
    <text evidence="2">The sequence shown here is derived from an EMBL/GenBank/DDBJ whole genome shotgun (WGS) entry which is preliminary data.</text>
</comment>
<feature type="signal peptide" evidence="1">
    <location>
        <begin position="1"/>
        <end position="26"/>
    </location>
</feature>
<accession>A0A538TD76</accession>
<sequence>MTSRARASRTIGLSLWLWLAAPVAWGEPPAPIDPTLFSFPGAVENPASARSAGVALADQWLGDDPFSNPAALGRNEVQLSPNLVRASRQDLRADNRNYDEQAGFFDGAGAAIGTAKVPWGGALWLYAFQPVLRLEDFAFNRGTGNDPSVIPAALSAHAETREAREGLAASWPIGRLRAGAGVELTQRRDSYQTIETSGAPDNGKRRVQFD</sequence>
<proteinExistence type="predicted"/>
<name>A0A538TD76_UNCEI</name>
<dbReference type="AlphaFoldDB" id="A0A538TD76"/>
<feature type="non-terminal residue" evidence="2">
    <location>
        <position position="210"/>
    </location>
</feature>
<evidence type="ECO:0000313" key="2">
    <source>
        <dbReference type="EMBL" id="TMQ61526.1"/>
    </source>
</evidence>
<evidence type="ECO:0008006" key="4">
    <source>
        <dbReference type="Google" id="ProtNLM"/>
    </source>
</evidence>
<dbReference type="EMBL" id="VBOY01000172">
    <property type="protein sequence ID" value="TMQ61526.1"/>
    <property type="molecule type" value="Genomic_DNA"/>
</dbReference>
<dbReference type="Proteomes" id="UP000316609">
    <property type="component" value="Unassembled WGS sequence"/>
</dbReference>
<reference evidence="2 3" key="1">
    <citation type="journal article" date="2019" name="Nat. Microbiol.">
        <title>Mediterranean grassland soil C-N compound turnover is dependent on rainfall and depth, and is mediated by genomically divergent microorganisms.</title>
        <authorList>
            <person name="Diamond S."/>
            <person name="Andeer P.F."/>
            <person name="Li Z."/>
            <person name="Crits-Christoph A."/>
            <person name="Burstein D."/>
            <person name="Anantharaman K."/>
            <person name="Lane K.R."/>
            <person name="Thomas B.C."/>
            <person name="Pan C."/>
            <person name="Northen T.R."/>
            <person name="Banfield J.F."/>
        </authorList>
    </citation>
    <scope>NUCLEOTIDE SEQUENCE [LARGE SCALE GENOMIC DNA]</scope>
    <source>
        <strain evidence="2">WS_8</strain>
    </source>
</reference>
<keyword evidence="1" id="KW-0732">Signal</keyword>
<evidence type="ECO:0000256" key="1">
    <source>
        <dbReference type="SAM" id="SignalP"/>
    </source>
</evidence>
<evidence type="ECO:0000313" key="3">
    <source>
        <dbReference type="Proteomes" id="UP000316609"/>
    </source>
</evidence>
<protein>
    <recommendedName>
        <fullName evidence="4">Transporter</fullName>
    </recommendedName>
</protein>
<feature type="chain" id="PRO_5021886928" description="Transporter" evidence="1">
    <location>
        <begin position="27"/>
        <end position="210"/>
    </location>
</feature>